<feature type="domain" description="Amidohydrolase-related" evidence="3">
    <location>
        <begin position="24"/>
        <end position="320"/>
    </location>
</feature>
<protein>
    <submittedName>
        <fullName evidence="4">Metal-dependent hydrolase</fullName>
    </submittedName>
</protein>
<comment type="caution">
    <text evidence="4">The sequence shown here is derived from an EMBL/GenBank/DDBJ whole genome shotgun (WGS) entry which is preliminary data.</text>
</comment>
<dbReference type="Proteomes" id="UP000603317">
    <property type="component" value="Unassembled WGS sequence"/>
</dbReference>
<dbReference type="InterPro" id="IPR006680">
    <property type="entry name" value="Amidohydro-rel"/>
</dbReference>
<keyword evidence="1" id="KW-0456">Lyase</keyword>
<organism evidence="4 5">
    <name type="scientific">Blastomonas marina</name>
    <dbReference type="NCBI Taxonomy" id="1867408"/>
    <lineage>
        <taxon>Bacteria</taxon>
        <taxon>Pseudomonadati</taxon>
        <taxon>Pseudomonadota</taxon>
        <taxon>Alphaproteobacteria</taxon>
        <taxon>Sphingomonadales</taxon>
        <taxon>Sphingomonadaceae</taxon>
        <taxon>Blastomonas</taxon>
    </lineage>
</organism>
<dbReference type="PANTHER" id="PTHR21240">
    <property type="entry name" value="2-AMINO-3-CARBOXYLMUCONATE-6-SEMIALDEHYDE DECARBOXYLASE"/>
    <property type="match status" value="1"/>
</dbReference>
<evidence type="ECO:0000259" key="3">
    <source>
        <dbReference type="Pfam" id="PF04909"/>
    </source>
</evidence>
<dbReference type="GO" id="GO:0016787">
    <property type="term" value="F:hydrolase activity"/>
    <property type="evidence" value="ECO:0007669"/>
    <property type="project" value="UniProtKB-KW"/>
</dbReference>
<sequence>MKAFIPLATLCLAGPALAQQAPVIDMHMHVEPVGDDPLVKYCLPLQAVEPPLDHTRPVVDQYFRSWLNPTCEEFLEPVASDEELLTTTLLRMRANNTIAVLQGEADRVREWMEAAPGRFIPSLKFSVGRDNHEDVSWVREAFANGGFIMLGEVGNQYRGVAPNDPRMDAIWAMAAELDVPVGYHSGLGPPGITPTLYPNFSVAAGNPLLFDDVLKRHPNLRISIQHMAMGFHDELKMMMWTYPTLYVELSGPITGSEDFHSYLKDLIDARLENRILFGVDAMFWPDLLDQAIAEIENAEYLSEDQKRKILFENAVRFLNLNRNDALERAVNN</sequence>
<evidence type="ECO:0000256" key="1">
    <source>
        <dbReference type="ARBA" id="ARBA00023239"/>
    </source>
</evidence>
<evidence type="ECO:0000313" key="4">
    <source>
        <dbReference type="EMBL" id="GGA00492.1"/>
    </source>
</evidence>
<accession>A0ABQ1F617</accession>
<dbReference type="RefSeq" id="WP_188641329.1">
    <property type="nucleotide sequence ID" value="NZ_BMID01000001.1"/>
</dbReference>
<keyword evidence="2" id="KW-0732">Signal</keyword>
<proteinExistence type="predicted"/>
<dbReference type="InterPro" id="IPR032465">
    <property type="entry name" value="ACMSD"/>
</dbReference>
<feature type="signal peptide" evidence="2">
    <location>
        <begin position="1"/>
        <end position="18"/>
    </location>
</feature>
<dbReference type="Gene3D" id="3.20.20.140">
    <property type="entry name" value="Metal-dependent hydrolases"/>
    <property type="match status" value="1"/>
</dbReference>
<keyword evidence="5" id="KW-1185">Reference proteome</keyword>
<gene>
    <name evidence="4" type="ORF">GCM10010923_06400</name>
</gene>
<dbReference type="InterPro" id="IPR032466">
    <property type="entry name" value="Metal_Hydrolase"/>
</dbReference>
<reference evidence="5" key="1">
    <citation type="journal article" date="2019" name="Int. J. Syst. Evol. Microbiol.">
        <title>The Global Catalogue of Microorganisms (GCM) 10K type strain sequencing project: providing services to taxonomists for standard genome sequencing and annotation.</title>
        <authorList>
            <consortium name="The Broad Institute Genomics Platform"/>
            <consortium name="The Broad Institute Genome Sequencing Center for Infectious Disease"/>
            <person name="Wu L."/>
            <person name="Ma J."/>
        </authorList>
    </citation>
    <scope>NUCLEOTIDE SEQUENCE [LARGE SCALE GENOMIC DNA]</scope>
    <source>
        <strain evidence="5">CGMCC 1.15297</strain>
    </source>
</reference>
<keyword evidence="4" id="KW-0378">Hydrolase</keyword>
<feature type="chain" id="PRO_5045511718" evidence="2">
    <location>
        <begin position="19"/>
        <end position="332"/>
    </location>
</feature>
<evidence type="ECO:0000256" key="2">
    <source>
        <dbReference type="SAM" id="SignalP"/>
    </source>
</evidence>
<dbReference type="Pfam" id="PF04909">
    <property type="entry name" value="Amidohydro_2"/>
    <property type="match status" value="1"/>
</dbReference>
<name>A0ABQ1F617_9SPHN</name>
<dbReference type="SUPFAM" id="SSF51556">
    <property type="entry name" value="Metallo-dependent hydrolases"/>
    <property type="match status" value="1"/>
</dbReference>
<evidence type="ECO:0000313" key="5">
    <source>
        <dbReference type="Proteomes" id="UP000603317"/>
    </source>
</evidence>
<dbReference type="PANTHER" id="PTHR21240:SF28">
    <property type="entry name" value="ISO-OROTATE DECARBOXYLASE (EUROFUNG)"/>
    <property type="match status" value="1"/>
</dbReference>
<dbReference type="EMBL" id="BMID01000001">
    <property type="protein sequence ID" value="GGA00492.1"/>
    <property type="molecule type" value="Genomic_DNA"/>
</dbReference>